<accession>A0A165CYX7</accession>
<dbReference type="AlphaFoldDB" id="A0A165CYX7"/>
<organism evidence="1 2">
    <name type="scientific">Exidia glandulosa HHB12029</name>
    <dbReference type="NCBI Taxonomy" id="1314781"/>
    <lineage>
        <taxon>Eukaryota</taxon>
        <taxon>Fungi</taxon>
        <taxon>Dikarya</taxon>
        <taxon>Basidiomycota</taxon>
        <taxon>Agaricomycotina</taxon>
        <taxon>Agaricomycetes</taxon>
        <taxon>Auriculariales</taxon>
        <taxon>Exidiaceae</taxon>
        <taxon>Exidia</taxon>
    </lineage>
</organism>
<dbReference type="EMBL" id="KV426270">
    <property type="protein sequence ID" value="KZV83464.1"/>
    <property type="molecule type" value="Genomic_DNA"/>
</dbReference>
<gene>
    <name evidence="1" type="ORF">EXIGLDRAFT_312655</name>
</gene>
<sequence length="101" mass="11558">MLWYRRSTSTPRRLSLSPTTPALSRLEGAMSPCSRIFYWSSQRLGGFAPFFIRHGSIQNIRVFIRTARLLPFVYTWPSTFATRTNSKSRAFIRALLTASAP</sequence>
<protein>
    <submittedName>
        <fullName evidence="1">Uncharacterized protein</fullName>
    </submittedName>
</protein>
<evidence type="ECO:0000313" key="2">
    <source>
        <dbReference type="Proteomes" id="UP000077266"/>
    </source>
</evidence>
<dbReference type="InParanoid" id="A0A165CYX7"/>
<reference evidence="1 2" key="1">
    <citation type="journal article" date="2016" name="Mol. Biol. Evol.">
        <title>Comparative Genomics of Early-Diverging Mushroom-Forming Fungi Provides Insights into the Origins of Lignocellulose Decay Capabilities.</title>
        <authorList>
            <person name="Nagy L.G."/>
            <person name="Riley R."/>
            <person name="Tritt A."/>
            <person name="Adam C."/>
            <person name="Daum C."/>
            <person name="Floudas D."/>
            <person name="Sun H."/>
            <person name="Yadav J.S."/>
            <person name="Pangilinan J."/>
            <person name="Larsson K.H."/>
            <person name="Matsuura K."/>
            <person name="Barry K."/>
            <person name="Labutti K."/>
            <person name="Kuo R."/>
            <person name="Ohm R.A."/>
            <person name="Bhattacharya S.S."/>
            <person name="Shirouzu T."/>
            <person name="Yoshinaga Y."/>
            <person name="Martin F.M."/>
            <person name="Grigoriev I.V."/>
            <person name="Hibbett D.S."/>
        </authorList>
    </citation>
    <scope>NUCLEOTIDE SEQUENCE [LARGE SCALE GENOMIC DNA]</scope>
    <source>
        <strain evidence="1 2">HHB12029</strain>
    </source>
</reference>
<name>A0A165CYX7_EXIGL</name>
<evidence type="ECO:0000313" key="1">
    <source>
        <dbReference type="EMBL" id="KZV83464.1"/>
    </source>
</evidence>
<proteinExistence type="predicted"/>
<keyword evidence="2" id="KW-1185">Reference proteome</keyword>
<dbReference type="Proteomes" id="UP000077266">
    <property type="component" value="Unassembled WGS sequence"/>
</dbReference>